<evidence type="ECO:0000313" key="3">
    <source>
        <dbReference type="Proteomes" id="UP000017746"/>
    </source>
</evidence>
<evidence type="ECO:0000259" key="1">
    <source>
        <dbReference type="PROSITE" id="PS50801"/>
    </source>
</evidence>
<dbReference type="Proteomes" id="UP000017746">
    <property type="component" value="Chromosome"/>
</dbReference>
<dbReference type="HOGENOM" id="CLU_115403_3_3_11"/>
<dbReference type="CDD" id="cd07043">
    <property type="entry name" value="STAS_anti-anti-sigma_factors"/>
    <property type="match status" value="1"/>
</dbReference>
<reference evidence="2 3" key="1">
    <citation type="journal article" date="2014" name="J. Biotechnol.">
        <title>Complete genome sequence of the actinobacterium Actinoplanes friuliensis HAG 010964, producer of the lipopeptide antibiotic friulimycin.</title>
        <authorList>
            <person name="Ruckert C."/>
            <person name="Szczepanowski R."/>
            <person name="Albersmeier A."/>
            <person name="Goesmann A."/>
            <person name="Fischer N."/>
            <person name="Steinkamper A."/>
            <person name="Puhler A."/>
            <person name="Biener R."/>
            <person name="Schwartz D."/>
            <person name="Kalinowski J."/>
        </authorList>
    </citation>
    <scope>NUCLEOTIDE SEQUENCE [LARGE SCALE GENOMIC DNA]</scope>
    <source>
        <strain evidence="2 3">DSM 7358</strain>
    </source>
</reference>
<organism evidence="2 3">
    <name type="scientific">Actinoplanes friuliensis DSM 7358</name>
    <dbReference type="NCBI Taxonomy" id="1246995"/>
    <lineage>
        <taxon>Bacteria</taxon>
        <taxon>Bacillati</taxon>
        <taxon>Actinomycetota</taxon>
        <taxon>Actinomycetes</taxon>
        <taxon>Micromonosporales</taxon>
        <taxon>Micromonosporaceae</taxon>
        <taxon>Actinoplanes</taxon>
    </lineage>
</organism>
<dbReference type="PATRIC" id="fig|1246995.3.peg.5752"/>
<dbReference type="InterPro" id="IPR036513">
    <property type="entry name" value="STAS_dom_sf"/>
</dbReference>
<dbReference type="Gene3D" id="3.30.750.24">
    <property type="entry name" value="STAS domain"/>
    <property type="match status" value="1"/>
</dbReference>
<sequence>MSVHGELVMEEAPRLRNLLTALLNRGDVTAVELDLADVTFIDASGAGTLIVAHRIAANLRVDLRLSAVSAPTAQVLILMAAADLIPVL</sequence>
<gene>
    <name evidence="2" type="ORF">AFR_28370</name>
</gene>
<dbReference type="KEGG" id="afs:AFR_28370"/>
<dbReference type="SUPFAM" id="SSF52091">
    <property type="entry name" value="SpoIIaa-like"/>
    <property type="match status" value="1"/>
</dbReference>
<dbReference type="PROSITE" id="PS50801">
    <property type="entry name" value="STAS"/>
    <property type="match status" value="1"/>
</dbReference>
<accession>U5W7G0</accession>
<dbReference type="EMBL" id="CP006272">
    <property type="protein sequence ID" value="AGZ43935.1"/>
    <property type="molecule type" value="Genomic_DNA"/>
</dbReference>
<protein>
    <submittedName>
        <fullName evidence="2">Anti-sigma factor antagonist</fullName>
    </submittedName>
</protein>
<proteinExistence type="predicted"/>
<dbReference type="eggNOG" id="COG1366">
    <property type="taxonomic scope" value="Bacteria"/>
</dbReference>
<dbReference type="InterPro" id="IPR002645">
    <property type="entry name" value="STAS_dom"/>
</dbReference>
<dbReference type="STRING" id="1246995.AFR_28370"/>
<dbReference type="AlphaFoldDB" id="U5W7G0"/>
<evidence type="ECO:0000313" key="2">
    <source>
        <dbReference type="EMBL" id="AGZ43935.1"/>
    </source>
</evidence>
<name>U5W7G0_9ACTN</name>
<dbReference type="Pfam" id="PF01740">
    <property type="entry name" value="STAS"/>
    <property type="match status" value="1"/>
</dbReference>
<keyword evidence="3" id="KW-1185">Reference proteome</keyword>
<feature type="domain" description="STAS" evidence="1">
    <location>
        <begin position="1"/>
        <end position="88"/>
    </location>
</feature>